<dbReference type="OrthoDB" id="2909155at2"/>
<protein>
    <submittedName>
        <fullName evidence="1">DUF3954 domain-containing protein</fullName>
    </submittedName>
</protein>
<dbReference type="EMBL" id="CP031092">
    <property type="protein sequence ID" value="AXF57791.1"/>
    <property type="molecule type" value="Genomic_DNA"/>
</dbReference>
<sequence length="55" mass="6164">MSVDEIKPQPQDVVYVVRDGEVLKLNPPNTGYGHNNIVWIGGKVDRVDSTESRKI</sequence>
<reference evidence="1 2" key="1">
    <citation type="journal article" date="2018" name="J. Microbiol.">
        <title>Salicibibacter kimchii gen. nov., sp. nov., a moderately halophilic and alkalitolerant bacterium in the family Bacillaceae, isolated from kimchi.</title>
        <authorList>
            <person name="Jang J.Y."/>
            <person name="Oh Y.J."/>
            <person name="Lim S.K."/>
            <person name="Park H.K."/>
            <person name="Lee C."/>
            <person name="Kim J.Y."/>
            <person name="Lee M.A."/>
            <person name="Choi H.J."/>
        </authorList>
    </citation>
    <scope>NUCLEOTIDE SEQUENCE [LARGE SCALE GENOMIC DNA]</scope>
    <source>
        <strain evidence="1 2">NKC1-1</strain>
    </source>
</reference>
<dbReference type="InterPro" id="IPR025017">
    <property type="entry name" value="DUF3954"/>
</dbReference>
<evidence type="ECO:0000313" key="2">
    <source>
        <dbReference type="Proteomes" id="UP000252100"/>
    </source>
</evidence>
<dbReference type="Pfam" id="PF13128">
    <property type="entry name" value="DUF3954"/>
    <property type="match status" value="1"/>
</dbReference>
<gene>
    <name evidence="1" type="ORF">DT065_00330</name>
</gene>
<proteinExistence type="predicted"/>
<dbReference type="AlphaFoldDB" id="A0A345C3L0"/>
<evidence type="ECO:0000313" key="1">
    <source>
        <dbReference type="EMBL" id="AXF57791.1"/>
    </source>
</evidence>
<name>A0A345C3L0_9BACI</name>
<organism evidence="1 2">
    <name type="scientific">Salicibibacter kimchii</name>
    <dbReference type="NCBI Taxonomy" id="2099786"/>
    <lineage>
        <taxon>Bacteria</taxon>
        <taxon>Bacillati</taxon>
        <taxon>Bacillota</taxon>
        <taxon>Bacilli</taxon>
        <taxon>Bacillales</taxon>
        <taxon>Bacillaceae</taxon>
        <taxon>Salicibibacter</taxon>
    </lineage>
</organism>
<dbReference type="Proteomes" id="UP000252100">
    <property type="component" value="Chromosome"/>
</dbReference>
<keyword evidence="2" id="KW-1185">Reference proteome</keyword>
<dbReference type="RefSeq" id="WP_114375945.1">
    <property type="nucleotide sequence ID" value="NZ_CP031092.1"/>
</dbReference>
<accession>A0A345C3L0</accession>
<dbReference type="KEGG" id="rue:DT065_00330"/>